<dbReference type="Pfam" id="PF00005">
    <property type="entry name" value="ABC_tran"/>
    <property type="match status" value="1"/>
</dbReference>
<evidence type="ECO:0000256" key="4">
    <source>
        <dbReference type="ARBA" id="ARBA00022840"/>
    </source>
</evidence>
<organism evidence="8 9">
    <name type="scientific">Aliikangiella maris</name>
    <dbReference type="NCBI Taxonomy" id="3162458"/>
    <lineage>
        <taxon>Bacteria</taxon>
        <taxon>Pseudomonadati</taxon>
        <taxon>Pseudomonadota</taxon>
        <taxon>Gammaproteobacteria</taxon>
        <taxon>Oceanospirillales</taxon>
        <taxon>Pleioneaceae</taxon>
        <taxon>Aliikangiella</taxon>
    </lineage>
</organism>
<dbReference type="InterPro" id="IPR005895">
    <property type="entry name" value="ABC_transptr_haem_export_CcmA"/>
</dbReference>
<dbReference type="InterPro" id="IPR003593">
    <property type="entry name" value="AAA+_ATPase"/>
</dbReference>
<dbReference type="NCBIfam" id="NF010061">
    <property type="entry name" value="PRK13538.1"/>
    <property type="match status" value="1"/>
</dbReference>
<proteinExistence type="predicted"/>
<dbReference type="InterPro" id="IPR003439">
    <property type="entry name" value="ABC_transporter-like_ATP-bd"/>
</dbReference>
<evidence type="ECO:0000256" key="5">
    <source>
        <dbReference type="ARBA" id="ARBA00022967"/>
    </source>
</evidence>
<evidence type="ECO:0000256" key="1">
    <source>
        <dbReference type="ARBA" id="ARBA00022448"/>
    </source>
</evidence>
<name>A0ABV2BUU3_9GAMM</name>
<evidence type="ECO:0000313" key="8">
    <source>
        <dbReference type="EMBL" id="MET1255352.1"/>
    </source>
</evidence>
<evidence type="ECO:0000256" key="3">
    <source>
        <dbReference type="ARBA" id="ARBA00022748"/>
    </source>
</evidence>
<feature type="domain" description="ABC transporter" evidence="7">
    <location>
        <begin position="14"/>
        <end position="214"/>
    </location>
</feature>
<dbReference type="SMART" id="SM00382">
    <property type="entry name" value="AAA"/>
    <property type="match status" value="1"/>
</dbReference>
<evidence type="ECO:0000259" key="7">
    <source>
        <dbReference type="PROSITE" id="PS50893"/>
    </source>
</evidence>
<dbReference type="NCBIfam" id="TIGR01189">
    <property type="entry name" value="ccmA"/>
    <property type="match status" value="1"/>
</dbReference>
<dbReference type="PROSITE" id="PS00211">
    <property type="entry name" value="ABC_TRANSPORTER_1"/>
    <property type="match status" value="1"/>
</dbReference>
<keyword evidence="6" id="KW-0472">Membrane</keyword>
<protein>
    <submittedName>
        <fullName evidence="8">Cytochrome c biogenesis heme-transporting ATPase CcmA</fullName>
    </submittedName>
</protein>
<evidence type="ECO:0000256" key="2">
    <source>
        <dbReference type="ARBA" id="ARBA00022741"/>
    </source>
</evidence>
<dbReference type="Gene3D" id="3.40.50.300">
    <property type="entry name" value="P-loop containing nucleotide triphosphate hydrolases"/>
    <property type="match status" value="1"/>
</dbReference>
<dbReference type="PROSITE" id="PS50893">
    <property type="entry name" value="ABC_TRANSPORTER_2"/>
    <property type="match status" value="1"/>
</dbReference>
<dbReference type="PANTHER" id="PTHR43499">
    <property type="entry name" value="ABC TRANSPORTER I FAMILY MEMBER 1"/>
    <property type="match status" value="1"/>
</dbReference>
<keyword evidence="9" id="KW-1185">Reference proteome</keyword>
<keyword evidence="5" id="KW-1278">Translocase</keyword>
<keyword evidence="4" id="KW-0067">ATP-binding</keyword>
<dbReference type="EMBL" id="JBEVCJ010000009">
    <property type="protein sequence ID" value="MET1255352.1"/>
    <property type="molecule type" value="Genomic_DNA"/>
</dbReference>
<keyword evidence="1" id="KW-0813">Transport</keyword>
<gene>
    <name evidence="8" type="primary">ccmA</name>
    <name evidence="8" type="ORF">ABVT43_09465</name>
</gene>
<keyword evidence="2" id="KW-0547">Nucleotide-binding</keyword>
<evidence type="ECO:0000313" key="9">
    <source>
        <dbReference type="Proteomes" id="UP001548189"/>
    </source>
</evidence>
<reference evidence="8 9" key="1">
    <citation type="submission" date="2024-06" db="EMBL/GenBank/DDBJ databases">
        <authorList>
            <person name="Li F."/>
        </authorList>
    </citation>
    <scope>NUCLEOTIDE SEQUENCE [LARGE SCALE GENOMIC DNA]</scope>
    <source>
        <strain evidence="8 9">GXAS 311</strain>
    </source>
</reference>
<dbReference type="RefSeq" id="WP_353895937.1">
    <property type="nucleotide sequence ID" value="NZ_JBEVCJ010000009.1"/>
</dbReference>
<keyword evidence="3" id="KW-0201">Cytochrome c-type biogenesis</keyword>
<dbReference type="Proteomes" id="UP001548189">
    <property type="component" value="Unassembled WGS sequence"/>
</dbReference>
<evidence type="ECO:0000256" key="6">
    <source>
        <dbReference type="ARBA" id="ARBA00023136"/>
    </source>
</evidence>
<comment type="caution">
    <text evidence="8">The sequence shown here is derived from an EMBL/GenBank/DDBJ whole genome shotgun (WGS) entry which is preliminary data.</text>
</comment>
<dbReference type="PANTHER" id="PTHR43499:SF1">
    <property type="entry name" value="ABC TRANSPORTER I FAMILY MEMBER 1"/>
    <property type="match status" value="1"/>
</dbReference>
<accession>A0ABV2BUU3</accession>
<dbReference type="InterPro" id="IPR017871">
    <property type="entry name" value="ABC_transporter-like_CS"/>
</dbReference>
<dbReference type="SUPFAM" id="SSF52540">
    <property type="entry name" value="P-loop containing nucleoside triphosphate hydrolases"/>
    <property type="match status" value="1"/>
</dbReference>
<dbReference type="InterPro" id="IPR027417">
    <property type="entry name" value="P-loop_NTPase"/>
</dbReference>
<sequence length="214" mass="23854">MASLEQQYSLKNQLSITDLSVFRSETPIFSPVSFTLSAGECIQVRGHNGAGKTTLLRAVCGLNQNFEGQICWNGESIFKQSADYYQSLLYIGHHLGLKPKLTAEQNLNFYRKLRFPADKTSILNALSQFGIGDYFDETVAYMSAGQKRRVALSRILTEPVPFWILDEPMVALDIDGQKSLEGHCNQHLNKGGMLLITSHQPISGIQNLQEVTLT</sequence>